<evidence type="ECO:0000256" key="1">
    <source>
        <dbReference type="ARBA" id="ARBA00023002"/>
    </source>
</evidence>
<comment type="caution">
    <text evidence="4">The sequence shown here is derived from an EMBL/GenBank/DDBJ whole genome shotgun (WGS) entry which is preliminary data.</text>
</comment>
<feature type="domain" description="NAD-dependent epimerase/dehydratase" evidence="3">
    <location>
        <begin position="6"/>
        <end position="262"/>
    </location>
</feature>
<dbReference type="Proteomes" id="UP001172155">
    <property type="component" value="Unassembled WGS sequence"/>
</dbReference>
<comment type="similarity">
    <text evidence="2">Belongs to the NAD(P)-dependent epimerase/dehydratase family. Dihydroflavonol-4-reductase subfamily.</text>
</comment>
<dbReference type="Gene3D" id="3.40.50.720">
    <property type="entry name" value="NAD(P)-binding Rossmann-like Domain"/>
    <property type="match status" value="1"/>
</dbReference>
<dbReference type="Pfam" id="PF01370">
    <property type="entry name" value="Epimerase"/>
    <property type="match status" value="1"/>
</dbReference>
<accession>A0AA40F2Q4</accession>
<gene>
    <name evidence="4" type="ORF">B0T18DRAFT_322797</name>
</gene>
<dbReference type="InterPro" id="IPR036291">
    <property type="entry name" value="NAD(P)-bd_dom_sf"/>
</dbReference>
<evidence type="ECO:0000259" key="3">
    <source>
        <dbReference type="Pfam" id="PF01370"/>
    </source>
</evidence>
<evidence type="ECO:0000313" key="5">
    <source>
        <dbReference type="Proteomes" id="UP001172155"/>
    </source>
</evidence>
<dbReference type="InterPro" id="IPR050425">
    <property type="entry name" value="NAD(P)_dehydrat-like"/>
</dbReference>
<dbReference type="AlphaFoldDB" id="A0AA40F2Q4"/>
<dbReference type="PANTHER" id="PTHR10366">
    <property type="entry name" value="NAD DEPENDENT EPIMERASE/DEHYDRATASE"/>
    <property type="match status" value="1"/>
</dbReference>
<evidence type="ECO:0000313" key="4">
    <source>
        <dbReference type="EMBL" id="KAK0750125.1"/>
    </source>
</evidence>
<proteinExistence type="inferred from homology"/>
<dbReference type="SUPFAM" id="SSF51735">
    <property type="entry name" value="NAD(P)-binding Rossmann-fold domains"/>
    <property type="match status" value="1"/>
</dbReference>
<keyword evidence="1" id="KW-0560">Oxidoreductase</keyword>
<reference evidence="4" key="1">
    <citation type="submission" date="2023-06" db="EMBL/GenBank/DDBJ databases">
        <title>Genome-scale phylogeny and comparative genomics of the fungal order Sordariales.</title>
        <authorList>
            <consortium name="Lawrence Berkeley National Laboratory"/>
            <person name="Hensen N."/>
            <person name="Bonometti L."/>
            <person name="Westerberg I."/>
            <person name="Brannstrom I.O."/>
            <person name="Guillou S."/>
            <person name="Cros-Aarteil S."/>
            <person name="Calhoun S."/>
            <person name="Haridas S."/>
            <person name="Kuo A."/>
            <person name="Mondo S."/>
            <person name="Pangilinan J."/>
            <person name="Riley R."/>
            <person name="LaButti K."/>
            <person name="Andreopoulos B."/>
            <person name="Lipzen A."/>
            <person name="Chen C."/>
            <person name="Yanf M."/>
            <person name="Daum C."/>
            <person name="Ng V."/>
            <person name="Clum A."/>
            <person name="Steindorff A."/>
            <person name="Ohm R."/>
            <person name="Martin F."/>
            <person name="Silar P."/>
            <person name="Natvig D."/>
            <person name="Lalanne C."/>
            <person name="Gautier V."/>
            <person name="Ament-velasquez S.L."/>
            <person name="Kruys A."/>
            <person name="Hutchinson M.I."/>
            <person name="Powell A.J."/>
            <person name="Barry K."/>
            <person name="Miller A.N."/>
            <person name="Grigoriev I.V."/>
            <person name="Debuchy R."/>
            <person name="Gladieux P."/>
            <person name="Thoren M.H."/>
            <person name="Johannesson H."/>
        </authorList>
    </citation>
    <scope>NUCLEOTIDE SEQUENCE</scope>
    <source>
        <strain evidence="4">SMH3187-1</strain>
    </source>
</reference>
<name>A0AA40F2Q4_9PEZI</name>
<dbReference type="EMBL" id="JAUKUD010000003">
    <property type="protein sequence ID" value="KAK0750125.1"/>
    <property type="molecule type" value="Genomic_DNA"/>
</dbReference>
<keyword evidence="5" id="KW-1185">Reference proteome</keyword>
<dbReference type="InterPro" id="IPR001509">
    <property type="entry name" value="Epimerase_deHydtase"/>
</dbReference>
<dbReference type="PANTHER" id="PTHR10366:SF564">
    <property type="entry name" value="STEROL-4-ALPHA-CARBOXYLATE 3-DEHYDROGENASE, DECARBOXYLATING"/>
    <property type="match status" value="1"/>
</dbReference>
<evidence type="ECO:0000256" key="2">
    <source>
        <dbReference type="ARBA" id="ARBA00023445"/>
    </source>
</evidence>
<organism evidence="4 5">
    <name type="scientific">Schizothecium vesticola</name>
    <dbReference type="NCBI Taxonomy" id="314040"/>
    <lineage>
        <taxon>Eukaryota</taxon>
        <taxon>Fungi</taxon>
        <taxon>Dikarya</taxon>
        <taxon>Ascomycota</taxon>
        <taxon>Pezizomycotina</taxon>
        <taxon>Sordariomycetes</taxon>
        <taxon>Sordariomycetidae</taxon>
        <taxon>Sordariales</taxon>
        <taxon>Schizotheciaceae</taxon>
        <taxon>Schizothecium</taxon>
    </lineage>
</organism>
<dbReference type="GO" id="GO:0016616">
    <property type="term" value="F:oxidoreductase activity, acting on the CH-OH group of donors, NAD or NADP as acceptor"/>
    <property type="evidence" value="ECO:0007669"/>
    <property type="project" value="TreeGrafter"/>
</dbReference>
<protein>
    <recommendedName>
        <fullName evidence="3">NAD-dependent epimerase/dehydratase domain-containing protein</fullName>
    </recommendedName>
</protein>
<sequence>MSKGLVLVTGANGYIGAVTVEVLLKAGYSVRGTVRSEASTKAIIAALPQYADKLQFAIVPDLVAEGAFDEAVKGVDAVAHLASPVSMSFDDPEPVLRDAITGTVRALESANKEPSVKSFVLMSSIVSVFIPRDDDYTFTEADWNTVAEDAVKKLGKATPGPVIYSASKVAAERALWKFRDEHKPKFTVTAINPCYVTGPPLLIPESAEKLGLTYSVGPEIYLGKPLDKVGIPSAYHTYVDVRDVARLVVFAVDHPDKANNERFIAASSYAPPQAHADILRKAFPERADIIAKGTPGEGYTPGTYAFPKSKVYDGTKAVRFTGQDYIPLEKTVLDTIESLKSILA</sequence>